<evidence type="ECO:0000313" key="11">
    <source>
        <dbReference type="EMBL" id="KDQ56405.1"/>
    </source>
</evidence>
<evidence type="ECO:0000259" key="9">
    <source>
        <dbReference type="PROSITE" id="PS51192"/>
    </source>
</evidence>
<dbReference type="PROSITE" id="PS51194">
    <property type="entry name" value="HELICASE_CTER"/>
    <property type="match status" value="1"/>
</dbReference>
<evidence type="ECO:0000256" key="4">
    <source>
        <dbReference type="ARBA" id="ARBA00023125"/>
    </source>
</evidence>
<dbReference type="PANTHER" id="PTHR13710:SF105">
    <property type="entry name" value="ATP-DEPENDENT DNA HELICASE Q1"/>
    <property type="match status" value="1"/>
</dbReference>
<dbReference type="Pfam" id="PF00270">
    <property type="entry name" value="DEAD"/>
    <property type="match status" value="1"/>
</dbReference>
<feature type="compositionally biased region" description="Basic and acidic residues" evidence="8">
    <location>
        <begin position="369"/>
        <end position="390"/>
    </location>
</feature>
<dbReference type="GO" id="GO:0009378">
    <property type="term" value="F:four-way junction helicase activity"/>
    <property type="evidence" value="ECO:0007669"/>
    <property type="project" value="TreeGrafter"/>
</dbReference>
<reference evidence="12" key="1">
    <citation type="journal article" date="2014" name="Proc. Natl. Acad. Sci. U.S.A.">
        <title>Extensive sampling of basidiomycete genomes demonstrates inadequacy of the white-rot/brown-rot paradigm for wood decay fungi.</title>
        <authorList>
            <person name="Riley R."/>
            <person name="Salamov A.A."/>
            <person name="Brown D.W."/>
            <person name="Nagy L.G."/>
            <person name="Floudas D."/>
            <person name="Held B.W."/>
            <person name="Levasseur A."/>
            <person name="Lombard V."/>
            <person name="Morin E."/>
            <person name="Otillar R."/>
            <person name="Lindquist E.A."/>
            <person name="Sun H."/>
            <person name="LaButti K.M."/>
            <person name="Schmutz J."/>
            <person name="Jabbour D."/>
            <person name="Luo H."/>
            <person name="Baker S.E."/>
            <person name="Pisabarro A.G."/>
            <person name="Walton J.D."/>
            <person name="Blanchette R.A."/>
            <person name="Henrissat B."/>
            <person name="Martin F."/>
            <person name="Cullen D."/>
            <person name="Hibbett D.S."/>
            <person name="Grigoriev I.V."/>
        </authorList>
    </citation>
    <scope>NUCLEOTIDE SEQUENCE [LARGE SCALE GENOMIC DNA]</scope>
    <source>
        <strain evidence="12">MUCL 33604</strain>
    </source>
</reference>
<feature type="domain" description="Helicase C-terminal" evidence="10">
    <location>
        <begin position="236"/>
        <end position="391"/>
    </location>
</feature>
<sequence>MQRIGRAIPTLQQIRQAAQGQLNQTPCLWQLQIGEALLKADKDVVCITATGDGKTLTFWLPLLFSEDGIVLVVTPLNQLGKQTEAQLGTSGVSCIAVESKTATPEKFKAIRSLEHRVVVANPELLMKDDGSFEALLRDPKFNSKLLAVVIDEAHCVSEWGGFRDEYRYIGRLRHLLPSSVPFYAASATMPPEILADVKKSLNLRTSNTFLMHRSNDRPNIHLVSRPFKYGQHTYSDLDFLVKDWKPGDASPPKFLIFFDSIKESEDAANHLRSLLPKEYQDKIKWFHAVMTPEFRDIEVGRFREADSWGYCATDSFGMGMDLSDILLIIQWKASTSYLKIWQRIGRAARDQSLEGTAIIFSETQYSDEKRAQKEATQQKRAETLKRKAEVASRSTGGAETANGQIEPTVRMDVEARRASYAPSVVAKIQKATKGGDRLHPVLDDMINARARGINCIRLPFTLAFENDKIGT</sequence>
<evidence type="ECO:0000259" key="10">
    <source>
        <dbReference type="PROSITE" id="PS51194"/>
    </source>
</evidence>
<evidence type="ECO:0000256" key="8">
    <source>
        <dbReference type="SAM" id="MobiDB-lite"/>
    </source>
</evidence>
<keyword evidence="2" id="KW-0547">Nucleotide-binding</keyword>
<evidence type="ECO:0000256" key="1">
    <source>
        <dbReference type="ARBA" id="ARBA00005446"/>
    </source>
</evidence>
<keyword evidence="3" id="KW-0067">ATP-binding</keyword>
<keyword evidence="4" id="KW-0238">DNA-binding</keyword>
<comment type="similarity">
    <text evidence="1">Belongs to the helicase family. RecQ subfamily.</text>
</comment>
<dbReference type="SMART" id="SM00490">
    <property type="entry name" value="HELICc"/>
    <property type="match status" value="1"/>
</dbReference>
<comment type="catalytic activity">
    <reaction evidence="6">
        <text>Couples ATP hydrolysis with the unwinding of duplex DNA by translocating in the 3'-5' direction.</text>
        <dbReference type="EC" id="5.6.2.4"/>
    </reaction>
</comment>
<dbReference type="InterPro" id="IPR014001">
    <property type="entry name" value="Helicase_ATP-bd"/>
</dbReference>
<dbReference type="AlphaFoldDB" id="A0A067PRG5"/>
<name>A0A067PRG5_9AGAM</name>
<dbReference type="Proteomes" id="UP000027265">
    <property type="component" value="Unassembled WGS sequence"/>
</dbReference>
<accession>A0A067PRG5</accession>
<dbReference type="GO" id="GO:0000724">
    <property type="term" value="P:double-strand break repair via homologous recombination"/>
    <property type="evidence" value="ECO:0007669"/>
    <property type="project" value="TreeGrafter"/>
</dbReference>
<dbReference type="InterPro" id="IPR027417">
    <property type="entry name" value="P-loop_NTPase"/>
</dbReference>
<dbReference type="EC" id="5.6.2.4" evidence="7"/>
<dbReference type="PANTHER" id="PTHR13710">
    <property type="entry name" value="DNA HELICASE RECQ FAMILY MEMBER"/>
    <property type="match status" value="1"/>
</dbReference>
<feature type="compositionally biased region" description="Polar residues" evidence="8">
    <location>
        <begin position="392"/>
        <end position="401"/>
    </location>
</feature>
<dbReference type="EMBL" id="KL197722">
    <property type="protein sequence ID" value="KDQ56405.1"/>
    <property type="molecule type" value="Genomic_DNA"/>
</dbReference>
<proteinExistence type="inferred from homology"/>
<organism evidence="11 12">
    <name type="scientific">Jaapia argillacea MUCL 33604</name>
    <dbReference type="NCBI Taxonomy" id="933084"/>
    <lineage>
        <taxon>Eukaryota</taxon>
        <taxon>Fungi</taxon>
        <taxon>Dikarya</taxon>
        <taxon>Basidiomycota</taxon>
        <taxon>Agaricomycotina</taxon>
        <taxon>Agaricomycetes</taxon>
        <taxon>Agaricomycetidae</taxon>
        <taxon>Jaapiales</taxon>
        <taxon>Jaapiaceae</taxon>
        <taxon>Jaapia</taxon>
    </lineage>
</organism>
<feature type="domain" description="Helicase ATP-binding" evidence="9">
    <location>
        <begin position="35"/>
        <end position="207"/>
    </location>
</feature>
<protein>
    <recommendedName>
        <fullName evidence="7">DNA 3'-5' helicase</fullName>
        <ecNumber evidence="7">5.6.2.4</ecNumber>
    </recommendedName>
</protein>
<dbReference type="GO" id="GO:0043138">
    <property type="term" value="F:3'-5' DNA helicase activity"/>
    <property type="evidence" value="ECO:0007669"/>
    <property type="project" value="UniProtKB-EC"/>
</dbReference>
<dbReference type="PROSITE" id="PS51192">
    <property type="entry name" value="HELICASE_ATP_BIND_1"/>
    <property type="match status" value="1"/>
</dbReference>
<evidence type="ECO:0000313" key="12">
    <source>
        <dbReference type="Proteomes" id="UP000027265"/>
    </source>
</evidence>
<dbReference type="Gene3D" id="3.40.50.300">
    <property type="entry name" value="P-loop containing nucleotide triphosphate hydrolases"/>
    <property type="match status" value="2"/>
</dbReference>
<evidence type="ECO:0000256" key="6">
    <source>
        <dbReference type="ARBA" id="ARBA00034617"/>
    </source>
</evidence>
<dbReference type="InterPro" id="IPR001650">
    <property type="entry name" value="Helicase_C-like"/>
</dbReference>
<feature type="region of interest" description="Disordered" evidence="8">
    <location>
        <begin position="369"/>
        <end position="401"/>
    </location>
</feature>
<dbReference type="SMART" id="SM00487">
    <property type="entry name" value="DEXDc"/>
    <property type="match status" value="1"/>
</dbReference>
<dbReference type="HOGENOM" id="CLU_001103_19_0_1"/>
<evidence type="ECO:0000256" key="7">
    <source>
        <dbReference type="ARBA" id="ARBA00034808"/>
    </source>
</evidence>
<evidence type="ECO:0000256" key="5">
    <source>
        <dbReference type="ARBA" id="ARBA00023235"/>
    </source>
</evidence>
<dbReference type="GO" id="GO:0003677">
    <property type="term" value="F:DNA binding"/>
    <property type="evidence" value="ECO:0007669"/>
    <property type="project" value="UniProtKB-KW"/>
</dbReference>
<evidence type="ECO:0000256" key="2">
    <source>
        <dbReference type="ARBA" id="ARBA00022741"/>
    </source>
</evidence>
<dbReference type="GO" id="GO:0005694">
    <property type="term" value="C:chromosome"/>
    <property type="evidence" value="ECO:0007669"/>
    <property type="project" value="TreeGrafter"/>
</dbReference>
<dbReference type="OrthoDB" id="2499463at2759"/>
<gene>
    <name evidence="11" type="ORF">JAAARDRAFT_690571</name>
</gene>
<dbReference type="GO" id="GO:0005737">
    <property type="term" value="C:cytoplasm"/>
    <property type="evidence" value="ECO:0007669"/>
    <property type="project" value="TreeGrafter"/>
</dbReference>
<dbReference type="SUPFAM" id="SSF52540">
    <property type="entry name" value="P-loop containing nucleoside triphosphate hydrolases"/>
    <property type="match status" value="1"/>
</dbReference>
<dbReference type="GO" id="GO:0005524">
    <property type="term" value="F:ATP binding"/>
    <property type="evidence" value="ECO:0007669"/>
    <property type="project" value="UniProtKB-KW"/>
</dbReference>
<dbReference type="STRING" id="933084.A0A067PRG5"/>
<dbReference type="Pfam" id="PF00271">
    <property type="entry name" value="Helicase_C"/>
    <property type="match status" value="1"/>
</dbReference>
<evidence type="ECO:0000256" key="3">
    <source>
        <dbReference type="ARBA" id="ARBA00022840"/>
    </source>
</evidence>
<keyword evidence="12" id="KW-1185">Reference proteome</keyword>
<dbReference type="InterPro" id="IPR011545">
    <property type="entry name" value="DEAD/DEAH_box_helicase_dom"/>
</dbReference>
<dbReference type="InParanoid" id="A0A067PRG5"/>
<keyword evidence="5" id="KW-0413">Isomerase</keyword>